<comment type="caution">
    <text evidence="1">The sequence shown here is derived from an EMBL/GenBank/DDBJ whole genome shotgun (WGS) entry which is preliminary data.</text>
</comment>
<dbReference type="EMBL" id="REGN01009143">
    <property type="protein sequence ID" value="RNA01860.1"/>
    <property type="molecule type" value="Genomic_DNA"/>
</dbReference>
<sequence>MNFMTRKFMRCSNIKKLPIKFDLFALLKKIELYKFLTIWLWEKHFDTLYITSCKQKFWIYSFLVAYNCYKSILDSSLSFNLAHIVPFLKNEVFSLLVSSYSGSKKPLFGFWVLIRWEKSNLKQTFLEK</sequence>
<dbReference type="Proteomes" id="UP000276133">
    <property type="component" value="Unassembled WGS sequence"/>
</dbReference>
<evidence type="ECO:0000313" key="2">
    <source>
        <dbReference type="Proteomes" id="UP000276133"/>
    </source>
</evidence>
<organism evidence="1 2">
    <name type="scientific">Brachionus plicatilis</name>
    <name type="common">Marine rotifer</name>
    <name type="synonym">Brachionus muelleri</name>
    <dbReference type="NCBI Taxonomy" id="10195"/>
    <lineage>
        <taxon>Eukaryota</taxon>
        <taxon>Metazoa</taxon>
        <taxon>Spiralia</taxon>
        <taxon>Gnathifera</taxon>
        <taxon>Rotifera</taxon>
        <taxon>Eurotatoria</taxon>
        <taxon>Monogononta</taxon>
        <taxon>Pseudotrocha</taxon>
        <taxon>Ploima</taxon>
        <taxon>Brachionidae</taxon>
        <taxon>Brachionus</taxon>
    </lineage>
</organism>
<keyword evidence="2" id="KW-1185">Reference proteome</keyword>
<evidence type="ECO:0000313" key="1">
    <source>
        <dbReference type="EMBL" id="RNA01860.1"/>
    </source>
</evidence>
<name>A0A3M7PS53_BRAPC</name>
<dbReference type="AlphaFoldDB" id="A0A3M7PS53"/>
<protein>
    <submittedName>
        <fullName evidence="1">Uncharacterized protein</fullName>
    </submittedName>
</protein>
<gene>
    <name evidence="1" type="ORF">BpHYR1_036170</name>
</gene>
<accession>A0A3M7PS53</accession>
<reference evidence="1 2" key="1">
    <citation type="journal article" date="2018" name="Sci. Rep.">
        <title>Genomic signatures of local adaptation to the degree of environmental predictability in rotifers.</title>
        <authorList>
            <person name="Franch-Gras L."/>
            <person name="Hahn C."/>
            <person name="Garcia-Roger E.M."/>
            <person name="Carmona M.J."/>
            <person name="Serra M."/>
            <person name="Gomez A."/>
        </authorList>
    </citation>
    <scope>NUCLEOTIDE SEQUENCE [LARGE SCALE GENOMIC DNA]</scope>
    <source>
        <strain evidence="1">HYR1</strain>
    </source>
</reference>
<proteinExistence type="predicted"/>